<dbReference type="Gene3D" id="2.60.34.10">
    <property type="entry name" value="Substrate Binding Domain Of DNAk, Chain A, domain 1"/>
    <property type="match status" value="1"/>
</dbReference>
<dbReference type="Pfam" id="PF00012">
    <property type="entry name" value="HSP70"/>
    <property type="match status" value="1"/>
</dbReference>
<evidence type="ECO:0000256" key="5">
    <source>
        <dbReference type="ARBA" id="ARBA00022741"/>
    </source>
</evidence>
<evidence type="ECO:0000256" key="7">
    <source>
        <dbReference type="ARBA" id="ARBA00023016"/>
    </source>
</evidence>
<name>A0ABY8IVD9_9BACI</name>
<dbReference type="SUPFAM" id="SSF53067">
    <property type="entry name" value="Actin-like ATPase domain"/>
    <property type="match status" value="2"/>
</dbReference>
<evidence type="ECO:0000256" key="1">
    <source>
        <dbReference type="ARBA" id="ARBA00002290"/>
    </source>
</evidence>
<evidence type="ECO:0000256" key="10">
    <source>
        <dbReference type="RuleBase" id="RU003322"/>
    </source>
</evidence>
<feature type="modified residue" description="Phosphothreonine; by autocatalysis" evidence="9">
    <location>
        <position position="173"/>
    </location>
</feature>
<gene>
    <name evidence="9 13" type="primary">dnaK</name>
    <name evidence="13" type="ORF">P9989_12955</name>
</gene>
<comment type="similarity">
    <text evidence="2 9 10">Belongs to the heat shock protein 70 family.</text>
</comment>
<dbReference type="Gene3D" id="1.20.1270.10">
    <property type="match status" value="1"/>
</dbReference>
<dbReference type="InterPro" id="IPR013126">
    <property type="entry name" value="Hsp_70_fam"/>
</dbReference>
<dbReference type="SUPFAM" id="SSF100934">
    <property type="entry name" value="Heat shock protein 70kD (HSP70), C-terminal subdomain"/>
    <property type="match status" value="1"/>
</dbReference>
<feature type="region of interest" description="Disordered" evidence="12">
    <location>
        <begin position="575"/>
        <end position="609"/>
    </location>
</feature>
<dbReference type="CDD" id="cd10234">
    <property type="entry name" value="ASKHA_NBD_HSP70_DnaK-like"/>
    <property type="match status" value="1"/>
</dbReference>
<dbReference type="SUPFAM" id="SSF100920">
    <property type="entry name" value="Heat shock protein 70kD (HSP70), peptide-binding domain"/>
    <property type="match status" value="1"/>
</dbReference>
<feature type="compositionally biased region" description="Low complexity" evidence="12">
    <location>
        <begin position="575"/>
        <end position="588"/>
    </location>
</feature>
<dbReference type="PROSITE" id="PS01036">
    <property type="entry name" value="HSP70_3"/>
    <property type="match status" value="1"/>
</dbReference>
<keyword evidence="11" id="KW-0175">Coiled coil</keyword>
<dbReference type="RefSeq" id="WP_283075319.1">
    <property type="nucleotide sequence ID" value="NZ_CP121671.1"/>
</dbReference>
<feature type="compositionally biased region" description="Acidic residues" evidence="12">
    <location>
        <begin position="589"/>
        <end position="609"/>
    </location>
</feature>
<accession>A0ABY8IVD9</accession>
<dbReference type="InterPro" id="IPR012725">
    <property type="entry name" value="Chaperone_DnaK"/>
</dbReference>
<keyword evidence="5 9" id="KW-0547">Nucleotide-binding</keyword>
<dbReference type="Proteomes" id="UP001221597">
    <property type="component" value="Chromosome"/>
</dbReference>
<keyword evidence="8 9" id="KW-0143">Chaperone</keyword>
<dbReference type="PRINTS" id="PR00301">
    <property type="entry name" value="HEATSHOCK70"/>
</dbReference>
<keyword evidence="7 9" id="KW-0346">Stress response</keyword>
<evidence type="ECO:0000313" key="13">
    <source>
        <dbReference type="EMBL" id="WFT73302.1"/>
    </source>
</evidence>
<dbReference type="InterPro" id="IPR043129">
    <property type="entry name" value="ATPase_NBD"/>
</dbReference>
<evidence type="ECO:0000256" key="4">
    <source>
        <dbReference type="ARBA" id="ARBA00022553"/>
    </source>
</evidence>
<dbReference type="NCBIfam" id="TIGR02350">
    <property type="entry name" value="prok_dnaK"/>
    <property type="match status" value="1"/>
</dbReference>
<feature type="region of interest" description="Disordered" evidence="12">
    <location>
        <begin position="526"/>
        <end position="550"/>
    </location>
</feature>
<evidence type="ECO:0000256" key="3">
    <source>
        <dbReference type="ARBA" id="ARBA00014415"/>
    </source>
</evidence>
<comment type="function">
    <text evidence="1 9">Acts as a chaperone.</text>
</comment>
<dbReference type="HAMAP" id="MF_00332">
    <property type="entry name" value="DnaK"/>
    <property type="match status" value="1"/>
</dbReference>
<evidence type="ECO:0000256" key="12">
    <source>
        <dbReference type="SAM" id="MobiDB-lite"/>
    </source>
</evidence>
<reference evidence="13 14" key="1">
    <citation type="submission" date="2023-04" db="EMBL/GenBank/DDBJ databases">
        <title>Genome sequence of Halobacillus naozhouensis KACC 21980.</title>
        <authorList>
            <person name="Kim S."/>
            <person name="Heo J."/>
            <person name="Kwon S.-W."/>
        </authorList>
    </citation>
    <scope>NUCLEOTIDE SEQUENCE [LARGE SCALE GENOMIC DNA]</scope>
    <source>
        <strain evidence="13 14">KCTC 13234</strain>
    </source>
</reference>
<dbReference type="PROSITE" id="PS00329">
    <property type="entry name" value="HSP70_2"/>
    <property type="match status" value="1"/>
</dbReference>
<keyword evidence="6 9" id="KW-0067">ATP-binding</keyword>
<evidence type="ECO:0000256" key="8">
    <source>
        <dbReference type="ARBA" id="ARBA00023186"/>
    </source>
</evidence>
<dbReference type="PROSITE" id="PS00297">
    <property type="entry name" value="HSP70_1"/>
    <property type="match status" value="1"/>
</dbReference>
<dbReference type="InterPro" id="IPR018181">
    <property type="entry name" value="Heat_shock_70_CS"/>
</dbReference>
<proteinExistence type="evidence at transcript level"/>
<evidence type="ECO:0000256" key="6">
    <source>
        <dbReference type="ARBA" id="ARBA00022840"/>
    </source>
</evidence>
<evidence type="ECO:0000256" key="2">
    <source>
        <dbReference type="ARBA" id="ARBA00007381"/>
    </source>
</evidence>
<feature type="coiled-coil region" evidence="11">
    <location>
        <begin position="222"/>
        <end position="249"/>
    </location>
</feature>
<evidence type="ECO:0000256" key="11">
    <source>
        <dbReference type="SAM" id="Coils"/>
    </source>
</evidence>
<dbReference type="EMBL" id="CP121671">
    <property type="protein sequence ID" value="WFT73302.1"/>
    <property type="molecule type" value="Genomic_DNA"/>
</dbReference>
<dbReference type="PANTHER" id="PTHR19375">
    <property type="entry name" value="HEAT SHOCK PROTEIN 70KDA"/>
    <property type="match status" value="1"/>
</dbReference>
<dbReference type="NCBIfam" id="NF001413">
    <property type="entry name" value="PRK00290.1"/>
    <property type="match status" value="1"/>
</dbReference>
<protein>
    <recommendedName>
        <fullName evidence="3 9">Chaperone protein DnaK</fullName>
    </recommendedName>
    <alternativeName>
        <fullName evidence="9">HSP70</fullName>
    </alternativeName>
    <alternativeName>
        <fullName evidence="9">Heat shock 70 kDa protein</fullName>
    </alternativeName>
    <alternativeName>
        <fullName evidence="9">Heat shock protein 70</fullName>
    </alternativeName>
</protein>
<evidence type="ECO:0000256" key="9">
    <source>
        <dbReference type="HAMAP-Rule" id="MF_00332"/>
    </source>
</evidence>
<evidence type="ECO:0000313" key="14">
    <source>
        <dbReference type="Proteomes" id="UP001221597"/>
    </source>
</evidence>
<sequence>MGKIIGIDLGTTNSCVAVMEGGEAKVIPNPEGNRTTPSAVAFKNGERQVGEVAKRQAITNPNTILSVKRHMGTDYKVEVEGKEYTPQEISAAILQYIKGYAEDYLGETVEKAVVTVPAYFNDAERQATKDAGKIAGLEVERIINEPTAAALAYGIDKEDQDQTILVYDLGGGTFDVSILDIGEGTFEVVATAGDNRLGGDDFDEVIMDHMVAEFKKENGIDLSQDKMAKQRLKDAAEKAKKDLSGVAQTQISLPFITAGEAGPLHLEMNLTRAKFEELASDLIERSMKPTRQAMKDAGMSSNDIHKVLLVGGSTRIPAVQEAIKKEVGKEPSKGVNPDEVVALGASIQGGVLQGDVKDVVLLDVTPLSLGIETMGSVTTKLIERNTTIPTSHSQVFSTAADNQTAVDIHVLQGEREMAQDNKTLGRFQLTDIPPAPRGVPQIEVSFDIDANGIVNVRAKDMGTNKEQSITIKSSSGLSDEEVEEMVRQAEENAEEDKKKREAIELRNEADQLIFTTDKTIKDLEDKVTDEEKQNAETAKEELQTALEGEDLDQIKEKKEALQEQVQNLSVKLYEQAQQQAEAAQGEQSGAEDDVVDADYEEVNEDENKK</sequence>
<dbReference type="InterPro" id="IPR029047">
    <property type="entry name" value="HSP70_peptide-bd_sf"/>
</dbReference>
<feature type="compositionally biased region" description="Basic and acidic residues" evidence="12">
    <location>
        <begin position="526"/>
        <end position="542"/>
    </location>
</feature>
<keyword evidence="4 9" id="KW-0597">Phosphoprotein</keyword>
<organism evidence="13 14">
    <name type="scientific">Halobacillus naozhouensis</name>
    <dbReference type="NCBI Taxonomy" id="554880"/>
    <lineage>
        <taxon>Bacteria</taxon>
        <taxon>Bacillati</taxon>
        <taxon>Bacillota</taxon>
        <taxon>Bacilli</taxon>
        <taxon>Bacillales</taxon>
        <taxon>Bacillaceae</taxon>
        <taxon>Halobacillus</taxon>
    </lineage>
</organism>
<keyword evidence="14" id="KW-1185">Reference proteome</keyword>
<dbReference type="InterPro" id="IPR029048">
    <property type="entry name" value="HSP70_C_sf"/>
</dbReference>
<dbReference type="Gene3D" id="3.90.640.10">
    <property type="entry name" value="Actin, Chain A, domain 4"/>
    <property type="match status" value="1"/>
</dbReference>
<comment type="induction">
    <text evidence="9">By stress conditions e.g. heat shock.</text>
</comment>
<dbReference type="Gene3D" id="3.30.420.40">
    <property type="match status" value="2"/>
</dbReference>